<feature type="region of interest" description="Disordered" evidence="1">
    <location>
        <begin position="195"/>
        <end position="239"/>
    </location>
</feature>
<reference evidence="3" key="1">
    <citation type="submission" date="2023-06" db="EMBL/GenBank/DDBJ databases">
        <title>Genome-scale phylogeny and comparative genomics of the fungal order Sordariales.</title>
        <authorList>
            <consortium name="Lawrence Berkeley National Laboratory"/>
            <person name="Hensen N."/>
            <person name="Bonometti L."/>
            <person name="Westerberg I."/>
            <person name="Brannstrom I.O."/>
            <person name="Guillou S."/>
            <person name="Cros-Aarteil S."/>
            <person name="Calhoun S."/>
            <person name="Haridas S."/>
            <person name="Kuo A."/>
            <person name="Mondo S."/>
            <person name="Pangilinan J."/>
            <person name="Riley R."/>
            <person name="Labutti K."/>
            <person name="Andreopoulos B."/>
            <person name="Lipzen A."/>
            <person name="Chen C."/>
            <person name="Yanf M."/>
            <person name="Daum C."/>
            <person name="Ng V."/>
            <person name="Clum A."/>
            <person name="Steindorff A."/>
            <person name="Ohm R."/>
            <person name="Martin F."/>
            <person name="Silar P."/>
            <person name="Natvig D."/>
            <person name="Lalanne C."/>
            <person name="Gautier V."/>
            <person name="Ament-Velasquez S.L."/>
            <person name="Kruys A."/>
            <person name="Hutchinson M.I."/>
            <person name="Powell A.J."/>
            <person name="Barry K."/>
            <person name="Miller A.N."/>
            <person name="Grigoriev I.V."/>
            <person name="Debuchy R."/>
            <person name="Gladieux P."/>
            <person name="Thoren M.H."/>
            <person name="Johannesson H."/>
        </authorList>
    </citation>
    <scope>NUCLEOTIDE SEQUENCE</scope>
    <source>
        <strain evidence="3">CBS 307.81</strain>
    </source>
</reference>
<accession>A0AA40D7A7</accession>
<dbReference type="Proteomes" id="UP001174997">
    <property type="component" value="Unassembled WGS sequence"/>
</dbReference>
<protein>
    <submittedName>
        <fullName evidence="3">Uncharacterized protein</fullName>
    </submittedName>
</protein>
<dbReference type="EMBL" id="JAULSY010000100">
    <property type="protein sequence ID" value="KAK0665848.1"/>
    <property type="molecule type" value="Genomic_DNA"/>
</dbReference>
<sequence>MFLILFCLFSFSPSLSLSPSVPFSPISTTQLNCSGYYLLLLLPKGTPPPPTSPRKGGPYSHTRLPIYIQYIILFSFRVSSYTRRVKKKKGLGESHLEKKKKNQGHRIHHATHKKKKKERKKKRNAPCKCSETPDQCEPARLPPPPQLCTTQSFARQLLSMPCPPSWDMDIPVKKWSLFAFRPLLIESLSFFPRPPPPEAVEQITKKRKKKFLSTTPSPKCSSSCFAPTKPPPLPPPALF</sequence>
<feature type="compositionally biased region" description="Basic residues" evidence="1">
    <location>
        <begin position="97"/>
        <end position="125"/>
    </location>
</feature>
<feature type="compositionally biased region" description="Pro residues" evidence="1">
    <location>
        <begin position="228"/>
        <end position="239"/>
    </location>
</feature>
<name>A0AA40D7A7_9PEZI</name>
<feature type="chain" id="PRO_5041397734" evidence="2">
    <location>
        <begin position="17"/>
        <end position="239"/>
    </location>
</feature>
<evidence type="ECO:0000313" key="4">
    <source>
        <dbReference type="Proteomes" id="UP001174997"/>
    </source>
</evidence>
<keyword evidence="2" id="KW-0732">Signal</keyword>
<evidence type="ECO:0000256" key="2">
    <source>
        <dbReference type="SAM" id="SignalP"/>
    </source>
</evidence>
<evidence type="ECO:0000313" key="3">
    <source>
        <dbReference type="EMBL" id="KAK0665848.1"/>
    </source>
</evidence>
<feature type="region of interest" description="Disordered" evidence="1">
    <location>
        <begin position="89"/>
        <end position="136"/>
    </location>
</feature>
<gene>
    <name evidence="3" type="ORF">QBC41DRAFT_8160</name>
</gene>
<feature type="signal peptide" evidence="2">
    <location>
        <begin position="1"/>
        <end position="16"/>
    </location>
</feature>
<proteinExistence type="predicted"/>
<feature type="compositionally biased region" description="Low complexity" evidence="1">
    <location>
        <begin position="213"/>
        <end position="224"/>
    </location>
</feature>
<organism evidence="3 4">
    <name type="scientific">Cercophora samala</name>
    <dbReference type="NCBI Taxonomy" id="330535"/>
    <lineage>
        <taxon>Eukaryota</taxon>
        <taxon>Fungi</taxon>
        <taxon>Dikarya</taxon>
        <taxon>Ascomycota</taxon>
        <taxon>Pezizomycotina</taxon>
        <taxon>Sordariomycetes</taxon>
        <taxon>Sordariomycetidae</taxon>
        <taxon>Sordariales</taxon>
        <taxon>Lasiosphaeriaceae</taxon>
        <taxon>Cercophora</taxon>
    </lineage>
</organism>
<dbReference type="AlphaFoldDB" id="A0AA40D7A7"/>
<evidence type="ECO:0000256" key="1">
    <source>
        <dbReference type="SAM" id="MobiDB-lite"/>
    </source>
</evidence>
<comment type="caution">
    <text evidence="3">The sequence shown here is derived from an EMBL/GenBank/DDBJ whole genome shotgun (WGS) entry which is preliminary data.</text>
</comment>
<keyword evidence="4" id="KW-1185">Reference proteome</keyword>